<dbReference type="EMBL" id="BGPR01019168">
    <property type="protein sequence ID" value="GBN81164.1"/>
    <property type="molecule type" value="Genomic_DNA"/>
</dbReference>
<name>A0A4Y2RZ25_ARAVE</name>
<organism evidence="1 2">
    <name type="scientific">Araneus ventricosus</name>
    <name type="common">Orbweaver spider</name>
    <name type="synonym">Epeira ventricosa</name>
    <dbReference type="NCBI Taxonomy" id="182803"/>
    <lineage>
        <taxon>Eukaryota</taxon>
        <taxon>Metazoa</taxon>
        <taxon>Ecdysozoa</taxon>
        <taxon>Arthropoda</taxon>
        <taxon>Chelicerata</taxon>
        <taxon>Arachnida</taxon>
        <taxon>Araneae</taxon>
        <taxon>Araneomorphae</taxon>
        <taxon>Entelegynae</taxon>
        <taxon>Araneoidea</taxon>
        <taxon>Araneidae</taxon>
        <taxon>Araneus</taxon>
    </lineage>
</organism>
<keyword evidence="2" id="KW-1185">Reference proteome</keyword>
<dbReference type="AlphaFoldDB" id="A0A4Y2RZ25"/>
<comment type="caution">
    <text evidence="1">The sequence shown here is derived from an EMBL/GenBank/DDBJ whole genome shotgun (WGS) entry which is preliminary data.</text>
</comment>
<protein>
    <submittedName>
        <fullName evidence="1">Uncharacterized protein</fullName>
    </submittedName>
</protein>
<reference evidence="1 2" key="1">
    <citation type="journal article" date="2019" name="Sci. Rep.">
        <title>Orb-weaving spider Araneus ventricosus genome elucidates the spidroin gene catalogue.</title>
        <authorList>
            <person name="Kono N."/>
            <person name="Nakamura H."/>
            <person name="Ohtoshi R."/>
            <person name="Moran D.A.P."/>
            <person name="Shinohara A."/>
            <person name="Yoshida Y."/>
            <person name="Fujiwara M."/>
            <person name="Mori M."/>
            <person name="Tomita M."/>
            <person name="Arakawa K."/>
        </authorList>
    </citation>
    <scope>NUCLEOTIDE SEQUENCE [LARGE SCALE GENOMIC DNA]</scope>
</reference>
<sequence length="145" mass="16523">MQKCNRSKVTSIQLDLLCNEKDFKFFGHEAVFHPLISEIKDMEYNGIKINNFTRKGAVVFIADGNLGSHNIGAFTENFSHAYICRFCDATYDSLQNTATPNASSRIVSTYNLALKKLNESHDIKSYNLQFNSLCFFHVYQGCHHV</sequence>
<evidence type="ECO:0000313" key="2">
    <source>
        <dbReference type="Proteomes" id="UP000499080"/>
    </source>
</evidence>
<proteinExistence type="predicted"/>
<dbReference type="OrthoDB" id="7961282at2759"/>
<dbReference type="Proteomes" id="UP000499080">
    <property type="component" value="Unassembled WGS sequence"/>
</dbReference>
<gene>
    <name evidence="1" type="ORF">AVEN_275528_1</name>
</gene>
<evidence type="ECO:0000313" key="1">
    <source>
        <dbReference type="EMBL" id="GBN81164.1"/>
    </source>
</evidence>
<accession>A0A4Y2RZ25</accession>